<dbReference type="AlphaFoldDB" id="A0A1I6GBQ1"/>
<proteinExistence type="predicted"/>
<sequence>MKVSKYTKASFLLALFLLLVLSCKQEKKADEALEEEEMAAALPEASFFEMRTYYCAPGRLDALQTRFRDHTMKLFEKHGMTNLAYWIPVENPDNKLVYIIGYPNEESRDAIWNSFAEDPDWKQVWEASTADGPIVDSVEQVFLRYTDYSPKIVAGDGGPRVFSQRTYFTPEGKLPNLHARFRDHTLKIFENNGMTNVAYFDLDDRHEMGDRTLIYFITFPDTTARSTSWATFLEDPDWLEARANSIADGPILDSLKFELFTATDFSPLK</sequence>
<dbReference type="PROSITE" id="PS51257">
    <property type="entry name" value="PROKAR_LIPOPROTEIN"/>
    <property type="match status" value="1"/>
</dbReference>
<dbReference type="EMBL" id="FOYQ01000001">
    <property type="protein sequence ID" value="SFR39616.1"/>
    <property type="molecule type" value="Genomic_DNA"/>
</dbReference>
<accession>A0A1I6GBQ1</accession>
<keyword evidence="4" id="KW-1185">Reference proteome</keyword>
<feature type="domain" description="NIPSNAP" evidence="2">
    <location>
        <begin position="48"/>
        <end position="150"/>
    </location>
</feature>
<evidence type="ECO:0000259" key="2">
    <source>
        <dbReference type="Pfam" id="PF07978"/>
    </source>
</evidence>
<dbReference type="SUPFAM" id="SSF54909">
    <property type="entry name" value="Dimeric alpha+beta barrel"/>
    <property type="match status" value="2"/>
</dbReference>
<dbReference type="Gene3D" id="3.30.70.100">
    <property type="match status" value="2"/>
</dbReference>
<evidence type="ECO:0000313" key="4">
    <source>
        <dbReference type="Proteomes" id="UP000199534"/>
    </source>
</evidence>
<dbReference type="InterPro" id="IPR011008">
    <property type="entry name" value="Dimeric_a/b-barrel"/>
</dbReference>
<feature type="domain" description="NIPSNAP" evidence="2">
    <location>
        <begin position="165"/>
        <end position="267"/>
    </location>
</feature>
<keyword evidence="1" id="KW-0732">Signal</keyword>
<dbReference type="InterPro" id="IPR012577">
    <property type="entry name" value="NIPSNAP"/>
</dbReference>
<feature type="chain" id="PRO_5011647960" evidence="1">
    <location>
        <begin position="30"/>
        <end position="269"/>
    </location>
</feature>
<dbReference type="Pfam" id="PF07978">
    <property type="entry name" value="NIPSNAP"/>
    <property type="match status" value="2"/>
</dbReference>
<name>A0A1I6GBQ1_9FLAO</name>
<reference evidence="3 4" key="1">
    <citation type="submission" date="2016-10" db="EMBL/GenBank/DDBJ databases">
        <authorList>
            <person name="de Groot N.N."/>
        </authorList>
    </citation>
    <scope>NUCLEOTIDE SEQUENCE [LARGE SCALE GENOMIC DNA]</scope>
    <source>
        <strain evidence="3 4">DSM 21019</strain>
    </source>
</reference>
<feature type="signal peptide" evidence="1">
    <location>
        <begin position="1"/>
        <end position="29"/>
    </location>
</feature>
<dbReference type="RefSeq" id="WP_092981918.1">
    <property type="nucleotide sequence ID" value="NZ_FOYQ01000001.1"/>
</dbReference>
<evidence type="ECO:0000256" key="1">
    <source>
        <dbReference type="SAM" id="SignalP"/>
    </source>
</evidence>
<dbReference type="OrthoDB" id="192769at2"/>
<dbReference type="Proteomes" id="UP000199534">
    <property type="component" value="Unassembled WGS sequence"/>
</dbReference>
<protein>
    <submittedName>
        <fullName evidence="3">NIPSNAP protein</fullName>
    </submittedName>
</protein>
<organism evidence="3 4">
    <name type="scientific">Robiginitalea myxolifaciens</name>
    <dbReference type="NCBI Taxonomy" id="400055"/>
    <lineage>
        <taxon>Bacteria</taxon>
        <taxon>Pseudomonadati</taxon>
        <taxon>Bacteroidota</taxon>
        <taxon>Flavobacteriia</taxon>
        <taxon>Flavobacteriales</taxon>
        <taxon>Flavobacteriaceae</taxon>
        <taxon>Robiginitalea</taxon>
    </lineage>
</organism>
<dbReference type="STRING" id="400055.SAMN04490243_1544"/>
<gene>
    <name evidence="3" type="ORF">SAMN04490243_1544</name>
</gene>
<evidence type="ECO:0000313" key="3">
    <source>
        <dbReference type="EMBL" id="SFR39616.1"/>
    </source>
</evidence>